<comment type="catalytic activity">
    <reaction evidence="5">
        <text>adenylyl-molybdopterin + molybdate = Mo-molybdopterin + AMP + H(+)</text>
        <dbReference type="Rhea" id="RHEA:35047"/>
        <dbReference type="ChEBI" id="CHEBI:15378"/>
        <dbReference type="ChEBI" id="CHEBI:36264"/>
        <dbReference type="ChEBI" id="CHEBI:62727"/>
        <dbReference type="ChEBI" id="CHEBI:71302"/>
        <dbReference type="ChEBI" id="CHEBI:456215"/>
        <dbReference type="EC" id="2.10.1.1"/>
    </reaction>
</comment>
<comment type="similarity">
    <text evidence="3 6">Belongs to the MoeA family.</text>
</comment>
<evidence type="ECO:0000259" key="7">
    <source>
        <dbReference type="SMART" id="SM00852"/>
    </source>
</evidence>
<dbReference type="Gene3D" id="2.40.340.10">
    <property type="entry name" value="MoeA, C-terminal, domain IV"/>
    <property type="match status" value="1"/>
</dbReference>
<keyword evidence="4 6" id="KW-0501">Molybdenum cofactor biosynthesis</keyword>
<evidence type="ECO:0000256" key="1">
    <source>
        <dbReference type="ARBA" id="ARBA00002901"/>
    </source>
</evidence>
<comment type="function">
    <text evidence="1 6">Catalyzes the insertion of molybdate into adenylated molybdopterin with the concomitant release of AMP.</text>
</comment>
<dbReference type="Gene3D" id="3.40.980.10">
    <property type="entry name" value="MoaB/Mog-like domain"/>
    <property type="match status" value="1"/>
</dbReference>
<keyword evidence="6" id="KW-0460">Magnesium</keyword>
<sequence length="391" mass="43307">MIEYTDALKIIVEQALPLPSEKVEINDAHQRVLAGNVRIDMDMPPFNKSAMDGYACRKVDLGNTLQVIETIYAGKDPEKAIGKNQCAKIMTGAVVPEGADCVFMVEDAEMVDTDRIRCTNENTKNNISYRGEDARAGDSLLPDSTLLCARHLPLLAMAGATEVEVYKKPEVSVMVSGTELVEPQEKPQPFQIRNSNSSQLLAQLKDMAIKANYIGITKDDEALLEQTITRAFEKSDVLLLTGGVSVGEYDLIPGILQKLGFDILISKTAIQPGKPMVFAQKGKRYCFGLSGNPVSSFIQFELYVRPFLYALMRYVYRAMRVCLPIHSNFKRRNDARLLLAPGFINQNNEVEPVEFHGSAHIGGLSGAQVLFELPIGIKEVKKGDLVYVRFI</sequence>
<dbReference type="SUPFAM" id="SSF53218">
    <property type="entry name" value="Molybdenum cofactor biosynthesis proteins"/>
    <property type="match status" value="1"/>
</dbReference>
<dbReference type="Gene3D" id="3.90.105.10">
    <property type="entry name" value="Molybdopterin biosynthesis moea protein, domain 2"/>
    <property type="match status" value="1"/>
</dbReference>
<dbReference type="NCBIfam" id="TIGR00177">
    <property type="entry name" value="molyb_syn"/>
    <property type="match status" value="1"/>
</dbReference>
<evidence type="ECO:0000256" key="2">
    <source>
        <dbReference type="ARBA" id="ARBA00005046"/>
    </source>
</evidence>
<keyword evidence="6" id="KW-0500">Molybdenum</keyword>
<dbReference type="RefSeq" id="WP_142534682.1">
    <property type="nucleotide sequence ID" value="NZ_FXTB01000013.1"/>
</dbReference>
<dbReference type="GO" id="GO:0005829">
    <property type="term" value="C:cytosol"/>
    <property type="evidence" value="ECO:0007669"/>
    <property type="project" value="TreeGrafter"/>
</dbReference>
<evidence type="ECO:0000256" key="3">
    <source>
        <dbReference type="ARBA" id="ARBA00010763"/>
    </source>
</evidence>
<dbReference type="GO" id="GO:0061599">
    <property type="term" value="F:molybdopterin molybdotransferase activity"/>
    <property type="evidence" value="ECO:0007669"/>
    <property type="project" value="UniProtKB-UniRule"/>
</dbReference>
<evidence type="ECO:0000256" key="4">
    <source>
        <dbReference type="ARBA" id="ARBA00023150"/>
    </source>
</evidence>
<evidence type="ECO:0000313" key="9">
    <source>
        <dbReference type="Proteomes" id="UP000319040"/>
    </source>
</evidence>
<keyword evidence="6" id="KW-0479">Metal-binding</keyword>
<proteinExistence type="inferred from homology"/>
<dbReference type="GO" id="GO:0006777">
    <property type="term" value="P:Mo-molybdopterin cofactor biosynthetic process"/>
    <property type="evidence" value="ECO:0007669"/>
    <property type="project" value="UniProtKB-UniRule"/>
</dbReference>
<dbReference type="PANTHER" id="PTHR10192:SF5">
    <property type="entry name" value="GEPHYRIN"/>
    <property type="match status" value="1"/>
</dbReference>
<dbReference type="EMBL" id="FXTB01000013">
    <property type="protein sequence ID" value="SMO90302.1"/>
    <property type="molecule type" value="Genomic_DNA"/>
</dbReference>
<dbReference type="Gene3D" id="2.170.190.11">
    <property type="entry name" value="Molybdopterin biosynthesis moea protein, domain 3"/>
    <property type="match status" value="1"/>
</dbReference>
<comment type="pathway">
    <text evidence="2 6">Cofactor biosynthesis; molybdopterin biosynthesis.</text>
</comment>
<reference evidence="8 9" key="1">
    <citation type="submission" date="2017-05" db="EMBL/GenBank/DDBJ databases">
        <authorList>
            <person name="Varghese N."/>
            <person name="Submissions S."/>
        </authorList>
    </citation>
    <scope>NUCLEOTIDE SEQUENCE [LARGE SCALE GENOMIC DNA]</scope>
    <source>
        <strain evidence="8 9">DSM 27040</strain>
    </source>
</reference>
<dbReference type="EC" id="2.10.1.1" evidence="6"/>
<dbReference type="UniPathway" id="UPA00344"/>
<organism evidence="8 9">
    <name type="scientific">Saccharicrinis carchari</name>
    <dbReference type="NCBI Taxonomy" id="1168039"/>
    <lineage>
        <taxon>Bacteria</taxon>
        <taxon>Pseudomonadati</taxon>
        <taxon>Bacteroidota</taxon>
        <taxon>Bacteroidia</taxon>
        <taxon>Marinilabiliales</taxon>
        <taxon>Marinilabiliaceae</taxon>
        <taxon>Saccharicrinis</taxon>
    </lineage>
</organism>
<dbReference type="AlphaFoldDB" id="A0A521F282"/>
<dbReference type="PANTHER" id="PTHR10192">
    <property type="entry name" value="MOLYBDOPTERIN BIOSYNTHESIS PROTEIN"/>
    <property type="match status" value="1"/>
</dbReference>
<dbReference type="CDD" id="cd00887">
    <property type="entry name" value="MoeA"/>
    <property type="match status" value="1"/>
</dbReference>
<dbReference type="SMART" id="SM00852">
    <property type="entry name" value="MoCF_biosynth"/>
    <property type="match status" value="1"/>
</dbReference>
<evidence type="ECO:0000256" key="6">
    <source>
        <dbReference type="RuleBase" id="RU365090"/>
    </source>
</evidence>
<dbReference type="InterPro" id="IPR001453">
    <property type="entry name" value="MoaB/Mog_dom"/>
</dbReference>
<dbReference type="GO" id="GO:0046872">
    <property type="term" value="F:metal ion binding"/>
    <property type="evidence" value="ECO:0007669"/>
    <property type="project" value="UniProtKB-UniRule"/>
</dbReference>
<protein>
    <recommendedName>
        <fullName evidence="6">Molybdopterin molybdenumtransferase</fullName>
        <ecNumber evidence="6">2.10.1.1</ecNumber>
    </recommendedName>
</protein>
<dbReference type="OrthoDB" id="9804758at2"/>
<accession>A0A521F282</accession>
<dbReference type="InterPro" id="IPR036425">
    <property type="entry name" value="MoaB/Mog-like_dom_sf"/>
</dbReference>
<gene>
    <name evidence="8" type="ORF">SAMN06265379_11360</name>
</gene>
<dbReference type="InterPro" id="IPR036688">
    <property type="entry name" value="MoeA_C_domain_IV_sf"/>
</dbReference>
<dbReference type="FunFam" id="2.170.190.11:FF:000001">
    <property type="entry name" value="Molybdopterin molybdenumtransferase"/>
    <property type="match status" value="1"/>
</dbReference>
<dbReference type="SUPFAM" id="SSF63882">
    <property type="entry name" value="MoeA N-terminal region -like"/>
    <property type="match status" value="1"/>
</dbReference>
<dbReference type="Pfam" id="PF03453">
    <property type="entry name" value="MoeA_N"/>
    <property type="match status" value="1"/>
</dbReference>
<dbReference type="InterPro" id="IPR036135">
    <property type="entry name" value="MoeA_linker/N_sf"/>
</dbReference>
<dbReference type="Pfam" id="PF00994">
    <property type="entry name" value="MoCF_biosynth"/>
    <property type="match status" value="1"/>
</dbReference>
<evidence type="ECO:0000313" key="8">
    <source>
        <dbReference type="EMBL" id="SMO90302.1"/>
    </source>
</evidence>
<dbReference type="SUPFAM" id="SSF63867">
    <property type="entry name" value="MoeA C-terminal domain-like"/>
    <property type="match status" value="1"/>
</dbReference>
<name>A0A521F282_SACCC</name>
<dbReference type="InterPro" id="IPR005110">
    <property type="entry name" value="MoeA_linker/N"/>
</dbReference>
<feature type="domain" description="MoaB/Mog" evidence="7">
    <location>
        <begin position="172"/>
        <end position="310"/>
    </location>
</feature>
<keyword evidence="9" id="KW-1185">Reference proteome</keyword>
<keyword evidence="6 8" id="KW-0808">Transferase</keyword>
<evidence type="ECO:0000256" key="5">
    <source>
        <dbReference type="ARBA" id="ARBA00047317"/>
    </source>
</evidence>
<dbReference type="Proteomes" id="UP000319040">
    <property type="component" value="Unassembled WGS sequence"/>
</dbReference>
<comment type="cofactor">
    <cofactor evidence="6">
        <name>Mg(2+)</name>
        <dbReference type="ChEBI" id="CHEBI:18420"/>
    </cofactor>
</comment>
<dbReference type="InterPro" id="IPR038987">
    <property type="entry name" value="MoeA-like"/>
</dbReference>